<name>A0AAV3Y047_9GAST</name>
<keyword evidence="3" id="KW-0677">Repeat</keyword>
<feature type="compositionally biased region" description="Polar residues" evidence="6">
    <location>
        <begin position="84"/>
        <end position="93"/>
    </location>
</feature>
<protein>
    <submittedName>
        <fullName evidence="8">Double-stranded RNA-specific adenosine deaminase-like</fullName>
    </submittedName>
</protein>
<dbReference type="GO" id="GO:0003726">
    <property type="term" value="F:double-stranded RNA adenosine deaminase activity"/>
    <property type="evidence" value="ECO:0007669"/>
    <property type="project" value="TreeGrafter"/>
</dbReference>
<feature type="region of interest" description="Disordered" evidence="6">
    <location>
        <begin position="538"/>
        <end position="560"/>
    </location>
</feature>
<reference evidence="8 9" key="1">
    <citation type="journal article" date="2021" name="Elife">
        <title>Chloroplast acquisition without the gene transfer in kleptoplastic sea slugs, Plakobranchus ocellatus.</title>
        <authorList>
            <person name="Maeda T."/>
            <person name="Takahashi S."/>
            <person name="Yoshida T."/>
            <person name="Shimamura S."/>
            <person name="Takaki Y."/>
            <person name="Nagai Y."/>
            <person name="Toyoda A."/>
            <person name="Suzuki Y."/>
            <person name="Arimoto A."/>
            <person name="Ishii H."/>
            <person name="Satoh N."/>
            <person name="Nishiyama T."/>
            <person name="Hasebe M."/>
            <person name="Maruyama T."/>
            <person name="Minagawa J."/>
            <person name="Obokata J."/>
            <person name="Shigenobu S."/>
        </authorList>
    </citation>
    <scope>NUCLEOTIDE SEQUENCE [LARGE SCALE GENOMIC DNA]</scope>
</reference>
<accession>A0AAV3Y047</accession>
<dbReference type="GO" id="GO:0005730">
    <property type="term" value="C:nucleolus"/>
    <property type="evidence" value="ECO:0007669"/>
    <property type="project" value="TreeGrafter"/>
</dbReference>
<evidence type="ECO:0000256" key="5">
    <source>
        <dbReference type="PROSITE-ProRule" id="PRU00266"/>
    </source>
</evidence>
<dbReference type="EMBL" id="BLXT01000370">
    <property type="protein sequence ID" value="GFN76318.1"/>
    <property type="molecule type" value="Genomic_DNA"/>
</dbReference>
<dbReference type="Proteomes" id="UP000735302">
    <property type="component" value="Unassembled WGS sequence"/>
</dbReference>
<feature type="compositionally biased region" description="Basic and acidic residues" evidence="6">
    <location>
        <begin position="66"/>
        <end position="82"/>
    </location>
</feature>
<feature type="region of interest" description="Disordered" evidence="6">
    <location>
        <begin position="43"/>
        <end position="108"/>
    </location>
</feature>
<keyword evidence="9" id="KW-1185">Reference proteome</keyword>
<dbReference type="GO" id="GO:0006396">
    <property type="term" value="P:RNA processing"/>
    <property type="evidence" value="ECO:0007669"/>
    <property type="project" value="TreeGrafter"/>
</dbReference>
<dbReference type="GO" id="GO:0005737">
    <property type="term" value="C:cytoplasm"/>
    <property type="evidence" value="ECO:0007669"/>
    <property type="project" value="UniProtKB-SubCell"/>
</dbReference>
<dbReference type="CDD" id="cd19902">
    <property type="entry name" value="DSRM_DRADA"/>
    <property type="match status" value="1"/>
</dbReference>
<feature type="region of interest" description="Disordered" evidence="6">
    <location>
        <begin position="209"/>
        <end position="248"/>
    </location>
</feature>
<evidence type="ECO:0000256" key="3">
    <source>
        <dbReference type="ARBA" id="ARBA00022737"/>
    </source>
</evidence>
<dbReference type="GO" id="GO:0003725">
    <property type="term" value="F:double-stranded RNA binding"/>
    <property type="evidence" value="ECO:0007669"/>
    <property type="project" value="TreeGrafter"/>
</dbReference>
<feature type="domain" description="DRBM" evidence="7">
    <location>
        <begin position="578"/>
        <end position="646"/>
    </location>
</feature>
<dbReference type="GO" id="GO:0006382">
    <property type="term" value="P:adenosine to inosine editing"/>
    <property type="evidence" value="ECO:0007669"/>
    <property type="project" value="TreeGrafter"/>
</dbReference>
<evidence type="ECO:0000256" key="6">
    <source>
        <dbReference type="SAM" id="MobiDB-lite"/>
    </source>
</evidence>
<dbReference type="AlphaFoldDB" id="A0AAV3Y047"/>
<comment type="subcellular location">
    <subcellularLocation>
        <location evidence="1">Cytoplasm</location>
    </subcellularLocation>
</comment>
<dbReference type="Pfam" id="PF00035">
    <property type="entry name" value="dsrm"/>
    <property type="match status" value="1"/>
</dbReference>
<dbReference type="FunFam" id="3.30.160.20:FF:000005">
    <property type="entry name" value="Putative double-stranded RNA-specific adenosine deaminase"/>
    <property type="match status" value="1"/>
</dbReference>
<evidence type="ECO:0000259" key="7">
    <source>
        <dbReference type="PROSITE" id="PS50137"/>
    </source>
</evidence>
<proteinExistence type="predicted"/>
<keyword evidence="2" id="KW-0963">Cytoplasm</keyword>
<dbReference type="PANTHER" id="PTHR10910">
    <property type="entry name" value="EUKARYOTE SPECIFIC DSRNA BINDING PROTEIN"/>
    <property type="match status" value="1"/>
</dbReference>
<feature type="compositionally biased region" description="Acidic residues" evidence="6">
    <location>
        <begin position="95"/>
        <end position="108"/>
    </location>
</feature>
<evidence type="ECO:0000256" key="2">
    <source>
        <dbReference type="ARBA" id="ARBA00022490"/>
    </source>
</evidence>
<dbReference type="SMART" id="SM00358">
    <property type="entry name" value="DSRM"/>
    <property type="match status" value="1"/>
</dbReference>
<organism evidence="8 9">
    <name type="scientific">Plakobranchus ocellatus</name>
    <dbReference type="NCBI Taxonomy" id="259542"/>
    <lineage>
        <taxon>Eukaryota</taxon>
        <taxon>Metazoa</taxon>
        <taxon>Spiralia</taxon>
        <taxon>Lophotrochozoa</taxon>
        <taxon>Mollusca</taxon>
        <taxon>Gastropoda</taxon>
        <taxon>Heterobranchia</taxon>
        <taxon>Euthyneura</taxon>
        <taxon>Panpulmonata</taxon>
        <taxon>Sacoglossa</taxon>
        <taxon>Placobranchoidea</taxon>
        <taxon>Plakobranchidae</taxon>
        <taxon>Plakobranchus</taxon>
    </lineage>
</organism>
<dbReference type="GO" id="GO:0008251">
    <property type="term" value="F:tRNA-specific adenosine deaminase activity"/>
    <property type="evidence" value="ECO:0007669"/>
    <property type="project" value="TreeGrafter"/>
</dbReference>
<dbReference type="InterPro" id="IPR014720">
    <property type="entry name" value="dsRBD_dom"/>
</dbReference>
<dbReference type="PANTHER" id="PTHR10910:SF107">
    <property type="entry name" value="DOUBLE-STRANDED RNA-SPECIFIC ADENOSINE DEAMINASE"/>
    <property type="match status" value="1"/>
</dbReference>
<sequence length="663" mass="72337">MALGNGWWHKGRNSGSRLGVVVDSKTIGIKADRILKSHDKRFNSYSKRRPLDSPVETLSGMSSVADHTEHTDHVAADPEVSKGEAQTNSSTLPDFSDDDDDDDEDDEDEEMYDLNAFIEKARLDRKMEIEAVQRELGPRGMQSAPIWCPDASEGEEDGMFETYLGHEVWDNEGYSAGGGYGSVGIDTEKYTGGYAENPSGELEDLKLETADPDDEEIWDGEGYSSAGNFERNSSSESREISNQKSPKLAFSSKQNTNLHALALKSQQYAAGSLSKNNSNSGRIGPPPSPASLLQGHSAFSDLSHHMRSEQPDQNLAVLRKFFEFLSSQTKSKHVRKSLYRENGEELLSQIQELVASGVNQNRQSLADLNRDRELIDLITELVNFWTRQSASLPEWIVDLKSYLSSKTVSEQMQDLKHLASLAPELFSLGQQEGCANVGHVEQSNTTHNSSLRCTGLGTSSSLPSMASSSSGAFRAAQFPSSSIASSLLGKKDISPGTSQPVSEMLEYLVLSDVPPHHQNQQLQQQWQHSAAKSSLAAGNSSFSSYQGEPATSASAFAPSSAPPSLKINAESFAAINKNPISALMEYAQSRRVPARIDVIKQSGPSHNPTFTIAASIGNRHFPGIQSKNKKDGRKEAAEQAINYLIAEGQYHVSHQPSVVRSQP</sequence>
<keyword evidence="4 5" id="KW-0694">RNA-binding</keyword>
<feature type="compositionally biased region" description="Acidic residues" evidence="6">
    <location>
        <begin position="210"/>
        <end position="219"/>
    </location>
</feature>
<evidence type="ECO:0000313" key="9">
    <source>
        <dbReference type="Proteomes" id="UP000735302"/>
    </source>
</evidence>
<dbReference type="SUPFAM" id="SSF54768">
    <property type="entry name" value="dsRNA-binding domain-like"/>
    <property type="match status" value="1"/>
</dbReference>
<dbReference type="Gene3D" id="3.30.160.20">
    <property type="match status" value="1"/>
</dbReference>
<gene>
    <name evidence="8" type="ORF">PoB_000282400</name>
</gene>
<comment type="caution">
    <text evidence="8">The sequence shown here is derived from an EMBL/GenBank/DDBJ whole genome shotgun (WGS) entry which is preliminary data.</text>
</comment>
<feature type="compositionally biased region" description="Polar residues" evidence="6">
    <location>
        <begin position="272"/>
        <end position="281"/>
    </location>
</feature>
<dbReference type="PROSITE" id="PS50137">
    <property type="entry name" value="DS_RBD"/>
    <property type="match status" value="1"/>
</dbReference>
<evidence type="ECO:0000256" key="4">
    <source>
        <dbReference type="ARBA" id="ARBA00022884"/>
    </source>
</evidence>
<feature type="region of interest" description="Disordered" evidence="6">
    <location>
        <begin position="272"/>
        <end position="295"/>
    </location>
</feature>
<evidence type="ECO:0000313" key="8">
    <source>
        <dbReference type="EMBL" id="GFN76318.1"/>
    </source>
</evidence>
<evidence type="ECO:0000256" key="1">
    <source>
        <dbReference type="ARBA" id="ARBA00004496"/>
    </source>
</evidence>